<dbReference type="Pfam" id="PF21719">
    <property type="entry name" value="MIOS_a-sol"/>
    <property type="match status" value="1"/>
</dbReference>
<dbReference type="OMA" id="YWIASYL"/>
<evidence type="ECO:0000313" key="7">
    <source>
        <dbReference type="Proteomes" id="UP000694843"/>
    </source>
</evidence>
<dbReference type="GO" id="GO:1904263">
    <property type="term" value="P:positive regulation of TORC1 signaling"/>
    <property type="evidence" value="ECO:0007669"/>
    <property type="project" value="TreeGrafter"/>
</dbReference>
<feature type="compositionally biased region" description="Low complexity" evidence="4">
    <location>
        <begin position="154"/>
        <end position="177"/>
    </location>
</feature>
<dbReference type="InterPro" id="IPR031488">
    <property type="entry name" value="Zn_ribbon_mio"/>
</dbReference>
<dbReference type="Gene3D" id="2.130.10.10">
    <property type="entry name" value="YVTN repeat-like/Quinoprotein amine dehydrogenase"/>
    <property type="match status" value="2"/>
</dbReference>
<evidence type="ECO:0000259" key="6">
    <source>
        <dbReference type="Pfam" id="PF21719"/>
    </source>
</evidence>
<feature type="domain" description="MIOS-like alpha-solenoid" evidence="6">
    <location>
        <begin position="517"/>
        <end position="617"/>
    </location>
</feature>
<evidence type="ECO:0000313" key="8">
    <source>
        <dbReference type="RefSeq" id="XP_018011442.1"/>
    </source>
</evidence>
<dbReference type="RefSeq" id="XP_018011442.1">
    <property type="nucleotide sequence ID" value="XM_018155953.2"/>
</dbReference>
<organism evidence="7 8">
    <name type="scientific">Hyalella azteca</name>
    <name type="common">Amphipod</name>
    <dbReference type="NCBI Taxonomy" id="294128"/>
    <lineage>
        <taxon>Eukaryota</taxon>
        <taxon>Metazoa</taxon>
        <taxon>Ecdysozoa</taxon>
        <taxon>Arthropoda</taxon>
        <taxon>Crustacea</taxon>
        <taxon>Multicrustacea</taxon>
        <taxon>Malacostraca</taxon>
        <taxon>Eumalacostraca</taxon>
        <taxon>Peracarida</taxon>
        <taxon>Amphipoda</taxon>
        <taxon>Senticaudata</taxon>
        <taxon>Talitrida</taxon>
        <taxon>Talitroidea</taxon>
        <taxon>Hyalellidae</taxon>
        <taxon>Hyalella</taxon>
    </lineage>
</organism>
<name>A0A8B7NCX6_HYAAZ</name>
<dbReference type="PANTHER" id="PTHR16453">
    <property type="entry name" value="WD40 DOMAIN-CONTAINING PROTEIN MIO FAMILY MEMBER"/>
    <property type="match status" value="1"/>
</dbReference>
<dbReference type="GO" id="GO:0005737">
    <property type="term" value="C:cytoplasm"/>
    <property type="evidence" value="ECO:0007669"/>
    <property type="project" value="TreeGrafter"/>
</dbReference>
<dbReference type="AlphaFoldDB" id="A0A8B7NCX6"/>
<feature type="region of interest" description="Disordered" evidence="4">
    <location>
        <begin position="154"/>
        <end position="183"/>
    </location>
</feature>
<dbReference type="KEGG" id="hazt:108668708"/>
<dbReference type="InterPro" id="IPR036322">
    <property type="entry name" value="WD40_repeat_dom_sf"/>
</dbReference>
<dbReference type="SUPFAM" id="SSF50978">
    <property type="entry name" value="WD40 repeat-like"/>
    <property type="match status" value="1"/>
</dbReference>
<dbReference type="CDD" id="cd16691">
    <property type="entry name" value="mRING-H2-C3H3C2_Mio"/>
    <property type="match status" value="1"/>
</dbReference>
<dbReference type="InterPro" id="IPR015943">
    <property type="entry name" value="WD40/YVTN_repeat-like_dom_sf"/>
</dbReference>
<proteinExistence type="inferred from homology"/>
<keyword evidence="7" id="KW-1185">Reference proteome</keyword>
<sequence>MGVKAEILWCPTASDIFLTWGSDIQIYQTRNVAASAETSSSLLGGFQISDSTVASLICTSTDYSYIKCVAWSNTVAPDGAKLLAVGQANGKVHVTSLATLLGDGAQQHNREYVPRHGRCVNSLCWSEGSDPNLLLAALDRSGRDPSLLLYDVSRLPSTTQPSPSSSSSRHQQQIQQSGGWQRPSGEFCNNEVVHSAVFSRQTRNIIIAAASHKYLKILDIRNGSNTLSINTKAVYGLCCDPHSHYRIASYCDNLAHIWDLRHTSMPSVTLSMPRPIIKIQWCPTRYGFLGCLSRECSSVRLFDVQFAGCDMQEASVAMRVAADTSPAYTSTFSWHHQRHNVLLTAASTEIAPPSNMSRPASKGPRLWSGVEECSRSPLYHHRLPHLYTTTDSLTPIPPPTPSPLYHHRLPHPYTTTDSLTPIPCKENMARNGAVAQAVGWLSRDGAASLASVWGWMARAHVLAKAASYRLRTGLPYNYHGLLERCSSRPVSYTHLDVYKRQALQRGGVSDVLSDVPYRGAALAVFQLHLPRAISLLQAAAAHRHDPAINAVAMALAGYSGERKLLWRDTCASLRQSLSDPHLRAMFAFLTEDTESYSPLLLSSDLSVCDRIGFALTFLSDVSLAEFLTLLLTQLTQAPCPDLQGLILTGMSDEGVSLVQRYVDRTSDVQTAALLAVHGFRHAVAPSPSDAPTSPDSPLNFWIESYLQLLTSLQLWAERAALVVLVPQDPPPPQHVVLACDYCNKSISSPHAGLPHSPNKPQLARMLQAAQQQHTKNKTVSMSGKLQSEKSGSDDAPNAPSHLFIPSNTQALLRDNLPGLNPFANWFTWCQTCKHGGHANHIMDWFSEHEECPVTGCTCQCLLQDKIGRPSRGPAPADAHAPLAEASPRPVIRQHS</sequence>
<dbReference type="InterPro" id="IPR049092">
    <property type="entry name" value="MIOS_a-sol"/>
</dbReference>
<protein>
    <submittedName>
        <fullName evidence="8">GATOR complex protein MIOS-A</fullName>
    </submittedName>
</protein>
<reference evidence="8" key="1">
    <citation type="submission" date="2025-08" db="UniProtKB">
        <authorList>
            <consortium name="RefSeq"/>
        </authorList>
    </citation>
    <scope>IDENTIFICATION</scope>
    <source>
        <tissue evidence="8">Whole organism</tissue>
    </source>
</reference>
<dbReference type="Proteomes" id="UP000694843">
    <property type="component" value="Unplaced"/>
</dbReference>
<comment type="similarity">
    <text evidence="1">Belongs to the WD repeat mio family.</text>
</comment>
<dbReference type="PANTHER" id="PTHR16453:SF9">
    <property type="entry name" value="GATOR COMPLEX PROTEIN MIOS"/>
    <property type="match status" value="1"/>
</dbReference>
<evidence type="ECO:0000256" key="1">
    <source>
        <dbReference type="ARBA" id="ARBA00009713"/>
    </source>
</evidence>
<evidence type="ECO:0000256" key="4">
    <source>
        <dbReference type="SAM" id="MobiDB-lite"/>
    </source>
</evidence>
<evidence type="ECO:0000256" key="2">
    <source>
        <dbReference type="ARBA" id="ARBA00022574"/>
    </source>
</evidence>
<keyword evidence="3" id="KW-0677">Repeat</keyword>
<dbReference type="CTD" id="33399"/>
<dbReference type="Pfam" id="PF21720">
    <property type="entry name" value="MIOS_WD40"/>
    <property type="match status" value="1"/>
</dbReference>
<dbReference type="Pfam" id="PF17034">
    <property type="entry name" value="zinc_ribbon_16"/>
    <property type="match status" value="1"/>
</dbReference>
<dbReference type="GeneID" id="108668708"/>
<feature type="compositionally biased region" description="Low complexity" evidence="4">
    <location>
        <begin position="873"/>
        <end position="887"/>
    </location>
</feature>
<accession>A0A8B7NCX6</accession>
<dbReference type="GO" id="GO:0034198">
    <property type="term" value="P:cellular response to amino acid starvation"/>
    <property type="evidence" value="ECO:0007669"/>
    <property type="project" value="TreeGrafter"/>
</dbReference>
<evidence type="ECO:0000256" key="3">
    <source>
        <dbReference type="ARBA" id="ARBA00022737"/>
    </source>
</evidence>
<feature type="domain" description="GATOR2 complex protein MIO zinc-ribbon like" evidence="5">
    <location>
        <begin position="809"/>
        <end position="861"/>
    </location>
</feature>
<keyword evidence="2" id="KW-0853">WD repeat</keyword>
<dbReference type="OrthoDB" id="341486at2759"/>
<dbReference type="InterPro" id="IPR037593">
    <property type="entry name" value="MIOS/Sea4"/>
</dbReference>
<feature type="region of interest" description="Disordered" evidence="4">
    <location>
        <begin position="869"/>
        <end position="895"/>
    </location>
</feature>
<feature type="region of interest" description="Disordered" evidence="4">
    <location>
        <begin position="766"/>
        <end position="800"/>
    </location>
</feature>
<evidence type="ECO:0000259" key="5">
    <source>
        <dbReference type="Pfam" id="PF17034"/>
    </source>
</evidence>
<gene>
    <name evidence="8" type="primary">LOC108668708</name>
</gene>